<proteinExistence type="predicted"/>
<feature type="region of interest" description="Disordered" evidence="1">
    <location>
        <begin position="1"/>
        <end position="30"/>
    </location>
</feature>
<accession>A0A699XU52</accession>
<organism evidence="2">
    <name type="scientific">Tanacetum cinerariifolium</name>
    <name type="common">Dalmatian daisy</name>
    <name type="synonym">Chrysanthemum cinerariifolium</name>
    <dbReference type="NCBI Taxonomy" id="118510"/>
    <lineage>
        <taxon>Eukaryota</taxon>
        <taxon>Viridiplantae</taxon>
        <taxon>Streptophyta</taxon>
        <taxon>Embryophyta</taxon>
        <taxon>Tracheophyta</taxon>
        <taxon>Spermatophyta</taxon>
        <taxon>Magnoliopsida</taxon>
        <taxon>eudicotyledons</taxon>
        <taxon>Gunneridae</taxon>
        <taxon>Pentapetalae</taxon>
        <taxon>asterids</taxon>
        <taxon>campanulids</taxon>
        <taxon>Asterales</taxon>
        <taxon>Asteraceae</taxon>
        <taxon>Asteroideae</taxon>
        <taxon>Anthemideae</taxon>
        <taxon>Anthemidinae</taxon>
        <taxon>Tanacetum</taxon>
    </lineage>
</organism>
<reference evidence="2" key="1">
    <citation type="journal article" date="2019" name="Sci. Rep.">
        <title>Draft genome of Tanacetum cinerariifolium, the natural source of mosquito coil.</title>
        <authorList>
            <person name="Yamashiro T."/>
            <person name="Shiraishi A."/>
            <person name="Satake H."/>
            <person name="Nakayama K."/>
        </authorList>
    </citation>
    <scope>NUCLEOTIDE SEQUENCE</scope>
</reference>
<comment type="caution">
    <text evidence="2">The sequence shown here is derived from an EMBL/GenBank/DDBJ whole genome shotgun (WGS) entry which is preliminary data.</text>
</comment>
<dbReference type="AlphaFoldDB" id="A0A699XU52"/>
<evidence type="ECO:0000313" key="2">
    <source>
        <dbReference type="EMBL" id="GFD60471.1"/>
    </source>
</evidence>
<gene>
    <name evidence="2" type="ORF">Tci_932440</name>
</gene>
<dbReference type="EMBL" id="BKCJ011878056">
    <property type="protein sequence ID" value="GFD60471.1"/>
    <property type="molecule type" value="Genomic_DNA"/>
</dbReference>
<feature type="non-terminal residue" evidence="2">
    <location>
        <position position="1"/>
    </location>
</feature>
<sequence>VPDAGGPNREQTLGYLGLSSNPPKAEQFGR</sequence>
<protein>
    <submittedName>
        <fullName evidence="2">Uncharacterized protein</fullName>
    </submittedName>
</protein>
<name>A0A699XU52_TANCI</name>
<evidence type="ECO:0000256" key="1">
    <source>
        <dbReference type="SAM" id="MobiDB-lite"/>
    </source>
</evidence>